<dbReference type="AlphaFoldDB" id="A0A6B3VRV6"/>
<dbReference type="InterPro" id="IPR002052">
    <property type="entry name" value="DNA_methylase_N6_adenine_CS"/>
</dbReference>
<evidence type="ECO:0000313" key="11">
    <source>
        <dbReference type="Proteomes" id="UP000570010"/>
    </source>
</evidence>
<dbReference type="NCBIfam" id="TIGR00536">
    <property type="entry name" value="hemK_fam"/>
    <property type="match status" value="1"/>
</dbReference>
<keyword evidence="10" id="KW-1185">Reference proteome</keyword>
<comment type="function">
    <text evidence="5">Methylates the class 1 translation termination release factors RF1/PrfA and RF2/PrfB on the glutamine residue of the universally conserved GGQ motif.</text>
</comment>
<dbReference type="Pfam" id="PF17827">
    <property type="entry name" value="PrmC_N"/>
    <property type="match status" value="1"/>
</dbReference>
<dbReference type="Proteomes" id="UP000472971">
    <property type="component" value="Unassembled WGS sequence"/>
</dbReference>
<dbReference type="GO" id="GO:0032259">
    <property type="term" value="P:methylation"/>
    <property type="evidence" value="ECO:0007669"/>
    <property type="project" value="UniProtKB-KW"/>
</dbReference>
<proteinExistence type="inferred from homology"/>
<reference evidence="9 10" key="1">
    <citation type="submission" date="2020-02" db="EMBL/GenBank/DDBJ databases">
        <title>Bacillus aquiflavi sp. nov., isolated from yellow water of strong flavor Chinese baijiu in Yibin region of China.</title>
        <authorList>
            <person name="Xie J."/>
        </authorList>
    </citation>
    <scope>NUCLEOTIDE SEQUENCE [LARGE SCALE GENOMIC DNA]</scope>
    <source>
        <strain evidence="9 10">3H-10</strain>
    </source>
</reference>
<comment type="similarity">
    <text evidence="5">Belongs to the protein N5-glutamine methyltransferase family. PrmC subfamily.</text>
</comment>
<comment type="caution">
    <text evidence="9">The sequence shown here is derived from an EMBL/GenBank/DDBJ whole genome shotgun (WGS) entry which is preliminary data.</text>
</comment>
<dbReference type="InterPro" id="IPR040758">
    <property type="entry name" value="PrmC_N"/>
</dbReference>
<dbReference type="Gene3D" id="3.40.50.150">
    <property type="entry name" value="Vaccinia Virus protein VP39"/>
    <property type="match status" value="1"/>
</dbReference>
<dbReference type="HAMAP" id="MF_02126">
    <property type="entry name" value="RF_methyltr_PrmC"/>
    <property type="match status" value="1"/>
</dbReference>
<evidence type="ECO:0000313" key="8">
    <source>
        <dbReference type="EMBL" id="MBA4536622.1"/>
    </source>
</evidence>
<dbReference type="PANTHER" id="PTHR18895">
    <property type="entry name" value="HEMK METHYLTRANSFERASE"/>
    <property type="match status" value="1"/>
</dbReference>
<evidence type="ECO:0000313" key="9">
    <source>
        <dbReference type="EMBL" id="NEY80990.1"/>
    </source>
</evidence>
<accession>A0A6B3VRV6</accession>
<sequence length="298" mass="33478">MGNIKKIYEALNWASSFLIQSGRDKNAGELLLCHFTGMERAQLLANLQSEMEEDILRAFEDAIYRHIEGVPVQYLIGKEEFYGRTFIVNKEVLIPRPETEELVLGTIQRIERFFSQRKQLKLADIGTGSGAIAITLKLENPFLDISATDISVKSIEVAKKNSVRLGADIQFIIGNLLSPFIEQKRTLDVVISNPPYIPEKDIEILSPTVKDYEPHQALFAGSDGLQFYKRFMNELPAVLSEKALVGFEVGAGQAITVANLFKKTFPVANVEIVNDINGKDRFVFAEIMKGFIKSQYLN</sequence>
<dbReference type="Gene3D" id="1.10.8.10">
    <property type="entry name" value="DNA helicase RuvA subunit, C-terminal domain"/>
    <property type="match status" value="1"/>
</dbReference>
<dbReference type="InterPro" id="IPR007848">
    <property type="entry name" value="Small_mtfrase_dom"/>
</dbReference>
<reference evidence="8 11" key="2">
    <citation type="submission" date="2020-07" db="EMBL/GenBank/DDBJ databases">
        <authorList>
            <person name="Feng H."/>
        </authorList>
    </citation>
    <scope>NUCLEOTIDE SEQUENCE [LARGE SCALE GENOMIC DNA]</scope>
    <source>
        <strain evidence="8">S-12</strain>
        <strain evidence="11">s-12</strain>
    </source>
</reference>
<protein>
    <recommendedName>
        <fullName evidence="5">Release factor glutamine methyltransferase</fullName>
        <shortName evidence="5">RF MTase</shortName>
        <ecNumber evidence="5">2.1.1.297</ecNumber>
    </recommendedName>
    <alternativeName>
        <fullName evidence="5">N5-glutamine methyltransferase PrmC</fullName>
    </alternativeName>
    <alternativeName>
        <fullName evidence="5">Protein-(glutamine-N5) MTase PrmC</fullName>
    </alternativeName>
    <alternativeName>
        <fullName evidence="5">Protein-glutamine N-methyltransferase PrmC</fullName>
    </alternativeName>
</protein>
<evidence type="ECO:0000259" key="6">
    <source>
        <dbReference type="Pfam" id="PF05175"/>
    </source>
</evidence>
<dbReference type="PROSITE" id="PS00092">
    <property type="entry name" value="N6_MTASE"/>
    <property type="match status" value="1"/>
</dbReference>
<feature type="binding site" evidence="5">
    <location>
        <begin position="126"/>
        <end position="130"/>
    </location>
    <ligand>
        <name>S-adenosyl-L-methionine</name>
        <dbReference type="ChEBI" id="CHEBI:59789"/>
    </ligand>
</feature>
<feature type="binding site" evidence="5">
    <location>
        <begin position="193"/>
        <end position="196"/>
    </location>
    <ligand>
        <name>substrate</name>
    </ligand>
</feature>
<evidence type="ECO:0000256" key="2">
    <source>
        <dbReference type="ARBA" id="ARBA00022679"/>
    </source>
</evidence>
<dbReference type="NCBIfam" id="TIGR03534">
    <property type="entry name" value="RF_mod_PrmC"/>
    <property type="match status" value="1"/>
</dbReference>
<keyword evidence="2 5" id="KW-0808">Transferase</keyword>
<dbReference type="EMBL" id="JAAIWN010000009">
    <property type="protein sequence ID" value="NEY80990.1"/>
    <property type="molecule type" value="Genomic_DNA"/>
</dbReference>
<keyword evidence="1 5" id="KW-0489">Methyltransferase</keyword>
<evidence type="ECO:0000256" key="4">
    <source>
        <dbReference type="ARBA" id="ARBA00048391"/>
    </source>
</evidence>
<dbReference type="EC" id="2.1.1.297" evidence="5"/>
<dbReference type="Proteomes" id="UP000570010">
    <property type="component" value="Unassembled WGS sequence"/>
</dbReference>
<dbReference type="EMBL" id="JACEIO010000009">
    <property type="protein sequence ID" value="MBA4536622.1"/>
    <property type="molecule type" value="Genomic_DNA"/>
</dbReference>
<evidence type="ECO:0000256" key="5">
    <source>
        <dbReference type="HAMAP-Rule" id="MF_02126"/>
    </source>
</evidence>
<comment type="caution">
    <text evidence="5">Lacks conserved residue(s) required for the propagation of feature annotation.</text>
</comment>
<dbReference type="Pfam" id="PF05175">
    <property type="entry name" value="MTS"/>
    <property type="match status" value="1"/>
</dbReference>
<feature type="domain" description="Methyltransferase small" evidence="6">
    <location>
        <begin position="115"/>
        <end position="201"/>
    </location>
</feature>
<feature type="domain" description="Release factor glutamine methyltransferase N-terminal" evidence="7">
    <location>
        <begin position="9"/>
        <end position="77"/>
    </location>
</feature>
<feature type="binding site" evidence="5">
    <location>
        <position position="149"/>
    </location>
    <ligand>
        <name>S-adenosyl-L-methionine</name>
        <dbReference type="ChEBI" id="CHEBI:59789"/>
    </ligand>
</feature>
<gene>
    <name evidence="5 9" type="primary">prmC</name>
    <name evidence="9" type="ORF">G4D64_05530</name>
    <name evidence="8" type="ORF">H1Z61_05565</name>
</gene>
<dbReference type="PANTHER" id="PTHR18895:SF74">
    <property type="entry name" value="MTRF1L RELEASE FACTOR GLUTAMINE METHYLTRANSFERASE"/>
    <property type="match status" value="1"/>
</dbReference>
<organism evidence="9 10">
    <name type="scientific">Bacillus aquiflavi</name>
    <dbReference type="NCBI Taxonomy" id="2672567"/>
    <lineage>
        <taxon>Bacteria</taxon>
        <taxon>Bacillati</taxon>
        <taxon>Bacillota</taxon>
        <taxon>Bacilli</taxon>
        <taxon>Bacillales</taxon>
        <taxon>Bacillaceae</taxon>
        <taxon>Bacillus</taxon>
    </lineage>
</organism>
<dbReference type="InterPro" id="IPR029063">
    <property type="entry name" value="SAM-dependent_MTases_sf"/>
</dbReference>
<dbReference type="CDD" id="cd02440">
    <property type="entry name" value="AdoMet_MTases"/>
    <property type="match status" value="1"/>
</dbReference>
<comment type="catalytic activity">
    <reaction evidence="4 5">
        <text>L-glutaminyl-[peptide chain release factor] + S-adenosyl-L-methionine = N(5)-methyl-L-glutaminyl-[peptide chain release factor] + S-adenosyl-L-homocysteine + H(+)</text>
        <dbReference type="Rhea" id="RHEA:42896"/>
        <dbReference type="Rhea" id="RHEA-COMP:10271"/>
        <dbReference type="Rhea" id="RHEA-COMP:10272"/>
        <dbReference type="ChEBI" id="CHEBI:15378"/>
        <dbReference type="ChEBI" id="CHEBI:30011"/>
        <dbReference type="ChEBI" id="CHEBI:57856"/>
        <dbReference type="ChEBI" id="CHEBI:59789"/>
        <dbReference type="ChEBI" id="CHEBI:61891"/>
        <dbReference type="EC" id="2.1.1.297"/>
    </reaction>
</comment>
<evidence type="ECO:0000256" key="3">
    <source>
        <dbReference type="ARBA" id="ARBA00022691"/>
    </source>
</evidence>
<dbReference type="GO" id="GO:0003676">
    <property type="term" value="F:nucleic acid binding"/>
    <property type="evidence" value="ECO:0007669"/>
    <property type="project" value="InterPro"/>
</dbReference>
<feature type="binding site" evidence="5">
    <location>
        <position position="193"/>
    </location>
    <ligand>
        <name>S-adenosyl-L-methionine</name>
        <dbReference type="ChEBI" id="CHEBI:59789"/>
    </ligand>
</feature>
<dbReference type="InterPro" id="IPR004556">
    <property type="entry name" value="HemK-like"/>
</dbReference>
<dbReference type="GO" id="GO:0102559">
    <property type="term" value="F:peptide chain release factor N(5)-glutamine methyltransferase activity"/>
    <property type="evidence" value="ECO:0007669"/>
    <property type="project" value="UniProtKB-EC"/>
</dbReference>
<keyword evidence="3 5" id="KW-0949">S-adenosyl-L-methionine</keyword>
<dbReference type="SUPFAM" id="SSF53335">
    <property type="entry name" value="S-adenosyl-L-methionine-dependent methyltransferases"/>
    <property type="match status" value="1"/>
</dbReference>
<evidence type="ECO:0000259" key="7">
    <source>
        <dbReference type="Pfam" id="PF17827"/>
    </source>
</evidence>
<dbReference type="InterPro" id="IPR050320">
    <property type="entry name" value="N5-glutamine_MTase"/>
</dbReference>
<name>A0A6B3VRV6_9BACI</name>
<evidence type="ECO:0000256" key="1">
    <source>
        <dbReference type="ARBA" id="ARBA00022603"/>
    </source>
</evidence>
<dbReference type="InterPro" id="IPR019874">
    <property type="entry name" value="RF_methyltr_PrmC"/>
</dbReference>
<dbReference type="RefSeq" id="WP_163241062.1">
    <property type="nucleotide sequence ID" value="NZ_CP082780.1"/>
</dbReference>
<evidence type="ECO:0000313" key="10">
    <source>
        <dbReference type="Proteomes" id="UP000472971"/>
    </source>
</evidence>